<accession>A0ABP8K6U5</accession>
<evidence type="ECO:0000259" key="2">
    <source>
        <dbReference type="SMART" id="SM00382"/>
    </source>
</evidence>
<reference evidence="4" key="1">
    <citation type="journal article" date="2019" name="Int. J. Syst. Evol. Microbiol.">
        <title>The Global Catalogue of Microorganisms (GCM) 10K type strain sequencing project: providing services to taxonomists for standard genome sequencing and annotation.</title>
        <authorList>
            <consortium name="The Broad Institute Genomics Platform"/>
            <consortium name="The Broad Institute Genome Sequencing Center for Infectious Disease"/>
            <person name="Wu L."/>
            <person name="Ma J."/>
        </authorList>
    </citation>
    <scope>NUCLEOTIDE SEQUENCE [LARGE SCALE GENOMIC DNA]</scope>
    <source>
        <strain evidence="4">JCM 17809</strain>
    </source>
</reference>
<dbReference type="Gene3D" id="3.30.230.10">
    <property type="match status" value="1"/>
</dbReference>
<dbReference type="InterPro" id="IPR003593">
    <property type="entry name" value="AAA+_ATPase"/>
</dbReference>
<dbReference type="SMART" id="SM00382">
    <property type="entry name" value="AAA"/>
    <property type="match status" value="1"/>
</dbReference>
<comment type="caution">
    <text evidence="3">The sequence shown here is derived from an EMBL/GenBank/DDBJ whole genome shotgun (WGS) entry which is preliminary data.</text>
</comment>
<sequence length="514" mass="53340">MTLGLGLTRSVALCGLEGVLVDVEAHIAQGLPHFAIGGLPDPACAQAPDRVRPAAATSGVPVPPHRVTVNLSPASIPKRGACFDLSIAVAVLSAAGLVRGGTARDVVHLGELALDGRVRGVRGILPAVLAASRAGVRHVVVPLENVGEAQLVDDVVVHGAATLRDVVDWYAAAAHGAPLPVAPAPASVPAARRSGADLADVVGQPEARLALELAATGGHHLLMSGPPGVGKTMLAERLVTVLPPLSREEALETHAIRSLTGQIGEVVDLDRTPPFVAPHHSSSLAAIAGGGTGVALPGAISRAHRGVLFLDEAPEFKGSVLQTLRQPLESGEVVIARSRQVVRYPARFLLVLAANPCPCGRSYGKGLDCTCRPMEIRSYAGRMSGPLLDRVDLQVHVPPVQRAAFGDATGESSAVVAVRVATAREAQRERWSPAGWALNGLVPGHVLRRPPYRLPGSATAMLDRSLDLGRVTLRGYDRVLRVAWSAADLCGREVPGPEEVAMGLALRSGELVAA</sequence>
<keyword evidence="4" id="KW-1185">Reference proteome</keyword>
<organism evidence="3 4">
    <name type="scientific">Fodinibacter luteus</name>
    <dbReference type="NCBI Taxonomy" id="552064"/>
    <lineage>
        <taxon>Bacteria</taxon>
        <taxon>Bacillati</taxon>
        <taxon>Actinomycetota</taxon>
        <taxon>Actinomycetes</taxon>
        <taxon>Micrococcales</taxon>
        <taxon>Intrasporangiaceae</taxon>
        <taxon>Fodinibacter (ex Wang et al. 2009)</taxon>
    </lineage>
</organism>
<proteinExistence type="inferred from homology"/>
<dbReference type="RefSeq" id="WP_345203177.1">
    <property type="nucleotide sequence ID" value="NZ_BAABGM010000007.1"/>
</dbReference>
<comment type="similarity">
    <text evidence="1">Belongs to the Mg-chelatase subunits D/I family. ComM subfamily.</text>
</comment>
<dbReference type="InterPro" id="IPR025158">
    <property type="entry name" value="Mg_chelat-rel_C"/>
</dbReference>
<dbReference type="SUPFAM" id="SSF52540">
    <property type="entry name" value="P-loop containing nucleoside triphosphate hydrolases"/>
    <property type="match status" value="1"/>
</dbReference>
<dbReference type="InterPro" id="IPR014721">
    <property type="entry name" value="Ribsml_uS5_D2-typ_fold_subgr"/>
</dbReference>
<dbReference type="Pfam" id="PF01078">
    <property type="entry name" value="Mg_chelatase"/>
    <property type="match status" value="1"/>
</dbReference>
<dbReference type="CDD" id="cd00009">
    <property type="entry name" value="AAA"/>
    <property type="match status" value="1"/>
</dbReference>
<dbReference type="InterPro" id="IPR045006">
    <property type="entry name" value="CHLI-like"/>
</dbReference>
<dbReference type="NCBIfam" id="TIGR00368">
    <property type="entry name" value="YifB family Mg chelatase-like AAA ATPase"/>
    <property type="match status" value="1"/>
</dbReference>
<evidence type="ECO:0000313" key="4">
    <source>
        <dbReference type="Proteomes" id="UP001500945"/>
    </source>
</evidence>
<evidence type="ECO:0000313" key="3">
    <source>
        <dbReference type="EMBL" id="GAA4401283.1"/>
    </source>
</evidence>
<name>A0ABP8K6U5_9MICO</name>
<dbReference type="InterPro" id="IPR020568">
    <property type="entry name" value="Ribosomal_Su5_D2-typ_SF"/>
</dbReference>
<dbReference type="InterPro" id="IPR004482">
    <property type="entry name" value="Mg_chelat-rel"/>
</dbReference>
<protein>
    <submittedName>
        <fullName evidence="3">YifB family Mg chelatase-like AAA ATPase</fullName>
    </submittedName>
</protein>
<dbReference type="Pfam" id="PF13541">
    <property type="entry name" value="ChlI"/>
    <property type="match status" value="1"/>
</dbReference>
<dbReference type="Gene3D" id="3.40.50.300">
    <property type="entry name" value="P-loop containing nucleotide triphosphate hydrolases"/>
    <property type="match status" value="1"/>
</dbReference>
<dbReference type="PANTHER" id="PTHR32039:SF7">
    <property type="entry name" value="COMPETENCE PROTEIN COMM"/>
    <property type="match status" value="1"/>
</dbReference>
<dbReference type="PANTHER" id="PTHR32039">
    <property type="entry name" value="MAGNESIUM-CHELATASE SUBUNIT CHLI"/>
    <property type="match status" value="1"/>
</dbReference>
<dbReference type="InterPro" id="IPR000523">
    <property type="entry name" value="Mg_chelatse_chII-like_cat_dom"/>
</dbReference>
<gene>
    <name evidence="3" type="ORF">GCM10023168_10730</name>
</gene>
<dbReference type="EMBL" id="BAABGM010000007">
    <property type="protein sequence ID" value="GAA4401283.1"/>
    <property type="molecule type" value="Genomic_DNA"/>
</dbReference>
<dbReference type="InterPro" id="IPR027417">
    <property type="entry name" value="P-loop_NTPase"/>
</dbReference>
<feature type="domain" description="AAA+ ATPase" evidence="2">
    <location>
        <begin position="217"/>
        <end position="401"/>
    </location>
</feature>
<evidence type="ECO:0000256" key="1">
    <source>
        <dbReference type="ARBA" id="ARBA00006354"/>
    </source>
</evidence>
<dbReference type="Proteomes" id="UP001500945">
    <property type="component" value="Unassembled WGS sequence"/>
</dbReference>
<dbReference type="Pfam" id="PF13335">
    <property type="entry name" value="Mg_chelatase_C"/>
    <property type="match status" value="1"/>
</dbReference>
<dbReference type="SUPFAM" id="SSF54211">
    <property type="entry name" value="Ribosomal protein S5 domain 2-like"/>
    <property type="match status" value="1"/>
</dbReference>